<gene>
    <name evidence="3" type="ORF">Celaphus_00010673</name>
</gene>
<dbReference type="Pfam" id="PF00850">
    <property type="entry name" value="Hist_deacetyl"/>
    <property type="match status" value="1"/>
</dbReference>
<dbReference type="Gene3D" id="3.40.800.20">
    <property type="entry name" value="Histone deacetylase domain"/>
    <property type="match status" value="1"/>
</dbReference>
<feature type="domain" description="Histone deacetylase" evidence="2">
    <location>
        <begin position="7"/>
        <end position="153"/>
    </location>
</feature>
<dbReference type="GO" id="GO:0004407">
    <property type="term" value="F:histone deacetylase activity"/>
    <property type="evidence" value="ECO:0007669"/>
    <property type="project" value="InterPro"/>
</dbReference>
<evidence type="ECO:0000313" key="3">
    <source>
        <dbReference type="EMBL" id="OWK02420.1"/>
    </source>
</evidence>
<evidence type="ECO:0000256" key="1">
    <source>
        <dbReference type="ARBA" id="ARBA00022801"/>
    </source>
</evidence>
<evidence type="ECO:0000259" key="2">
    <source>
        <dbReference type="Pfam" id="PF00850"/>
    </source>
</evidence>
<keyword evidence="1" id="KW-0378">Hydrolase</keyword>
<dbReference type="Proteomes" id="UP000242450">
    <property type="component" value="Chromosome 24"/>
</dbReference>
<evidence type="ECO:0000313" key="4">
    <source>
        <dbReference type="Proteomes" id="UP000242450"/>
    </source>
</evidence>
<protein>
    <submittedName>
        <fullName evidence="3">HDAC11</fullName>
    </submittedName>
</protein>
<proteinExistence type="predicted"/>
<dbReference type="GO" id="GO:0000118">
    <property type="term" value="C:histone deacetylase complex"/>
    <property type="evidence" value="ECO:0007669"/>
    <property type="project" value="TreeGrafter"/>
</dbReference>
<reference evidence="3 4" key="1">
    <citation type="journal article" date="2018" name="Mol. Genet. Genomics">
        <title>The red deer Cervus elaphus genome CerEla1.0: sequencing, annotating, genes, and chromosomes.</title>
        <authorList>
            <person name="Bana N.A."/>
            <person name="Nyiri A."/>
            <person name="Nagy J."/>
            <person name="Frank K."/>
            <person name="Nagy T."/>
            <person name="Steger V."/>
            <person name="Schiller M."/>
            <person name="Lakatos P."/>
            <person name="Sugar L."/>
            <person name="Horn P."/>
            <person name="Barta E."/>
            <person name="Orosz L."/>
        </authorList>
    </citation>
    <scope>NUCLEOTIDE SEQUENCE [LARGE SCALE GENOMIC DNA]</scope>
    <source>
        <strain evidence="3">Hungarian</strain>
    </source>
</reference>
<dbReference type="CDD" id="cd09993">
    <property type="entry name" value="HDAC_classIV"/>
    <property type="match status" value="1"/>
</dbReference>
<feature type="non-terminal residue" evidence="3">
    <location>
        <position position="1"/>
    </location>
</feature>
<dbReference type="InterPro" id="IPR037138">
    <property type="entry name" value="His_deacetylse_dom_sf"/>
</dbReference>
<dbReference type="EMBL" id="MKHE01000024">
    <property type="protein sequence ID" value="OWK02420.1"/>
    <property type="molecule type" value="Genomic_DNA"/>
</dbReference>
<dbReference type="AlphaFoldDB" id="A0A212C8W8"/>
<name>A0A212C8W8_CEREH</name>
<sequence>FLFDRVEGISKATIVDLDAHQGNGHERDFMGDKRVYIMDVYNRHIYPGDRFAKQAIRRKVELDWGTEDDEYLQKVERNLEKALQEHRPDVVVYNAGTDILEGDRLGGLAISPQGIVKRDELVFRMVRGRQLPILMVTSGGYQKRTARIIADSILNLYSLGLIGPESASVSAQNSDSPLLPPEVP</sequence>
<organism evidence="3 4">
    <name type="scientific">Cervus elaphus hippelaphus</name>
    <name type="common">European red deer</name>
    <dbReference type="NCBI Taxonomy" id="46360"/>
    <lineage>
        <taxon>Eukaryota</taxon>
        <taxon>Metazoa</taxon>
        <taxon>Chordata</taxon>
        <taxon>Craniata</taxon>
        <taxon>Vertebrata</taxon>
        <taxon>Euteleostomi</taxon>
        <taxon>Mammalia</taxon>
        <taxon>Eutheria</taxon>
        <taxon>Laurasiatheria</taxon>
        <taxon>Artiodactyla</taxon>
        <taxon>Ruminantia</taxon>
        <taxon>Pecora</taxon>
        <taxon>Cervidae</taxon>
        <taxon>Cervinae</taxon>
        <taxon>Cervus</taxon>
    </lineage>
</organism>
<keyword evidence="4" id="KW-1185">Reference proteome</keyword>
<dbReference type="InterPro" id="IPR044150">
    <property type="entry name" value="HDAC_classIV"/>
</dbReference>
<dbReference type="GO" id="GO:0016787">
    <property type="term" value="F:hydrolase activity"/>
    <property type="evidence" value="ECO:0007669"/>
    <property type="project" value="UniProtKB-KW"/>
</dbReference>
<dbReference type="InterPro" id="IPR023696">
    <property type="entry name" value="Ureohydrolase_dom_sf"/>
</dbReference>
<dbReference type="InterPro" id="IPR023801">
    <property type="entry name" value="His_deacetylse_dom"/>
</dbReference>
<dbReference type="GO" id="GO:0040029">
    <property type="term" value="P:epigenetic regulation of gene expression"/>
    <property type="evidence" value="ECO:0007669"/>
    <property type="project" value="TreeGrafter"/>
</dbReference>
<dbReference type="SUPFAM" id="SSF52768">
    <property type="entry name" value="Arginase/deacetylase"/>
    <property type="match status" value="1"/>
</dbReference>
<dbReference type="PANTHER" id="PTHR10625:SF23">
    <property type="entry name" value="HISTONE DEACETYLASE 11"/>
    <property type="match status" value="1"/>
</dbReference>
<accession>A0A212C8W8</accession>
<comment type="caution">
    <text evidence="3">The sequence shown here is derived from an EMBL/GenBank/DDBJ whole genome shotgun (WGS) entry which is preliminary data.</text>
</comment>
<dbReference type="PANTHER" id="PTHR10625">
    <property type="entry name" value="HISTONE DEACETYLASE HDAC1-RELATED"/>
    <property type="match status" value="1"/>
</dbReference>
<dbReference type="OrthoDB" id="437693at2759"/>